<dbReference type="Gene3D" id="3.50.30.10">
    <property type="entry name" value="Phosphohistidine domain"/>
    <property type="match status" value="1"/>
</dbReference>
<evidence type="ECO:0000256" key="1">
    <source>
        <dbReference type="SAM" id="MobiDB-lite"/>
    </source>
</evidence>
<protein>
    <recommendedName>
        <fullName evidence="6">Pyruvate phosphate dikinase</fullName>
    </recommendedName>
</protein>
<dbReference type="SUPFAM" id="SSF52009">
    <property type="entry name" value="Phosphohistidine domain"/>
    <property type="match status" value="1"/>
</dbReference>
<dbReference type="PANTHER" id="PTHR43615:SF1">
    <property type="entry name" value="PPDK_N DOMAIN-CONTAINING PROTEIN"/>
    <property type="match status" value="1"/>
</dbReference>
<feature type="compositionally biased region" description="Basic and acidic residues" evidence="1">
    <location>
        <begin position="240"/>
        <end position="261"/>
    </location>
</feature>
<evidence type="ECO:0008006" key="6">
    <source>
        <dbReference type="Google" id="ProtNLM"/>
    </source>
</evidence>
<feature type="domain" description="Pyruvate phosphate dikinase AMP/ATP-binding" evidence="3">
    <location>
        <begin position="82"/>
        <end position="205"/>
    </location>
</feature>
<dbReference type="InterPro" id="IPR002192">
    <property type="entry name" value="PPDK_AMP/ATP-bd"/>
</dbReference>
<feature type="compositionally biased region" description="Low complexity" evidence="1">
    <location>
        <begin position="577"/>
        <end position="599"/>
    </location>
</feature>
<dbReference type="Pfam" id="PF01326">
    <property type="entry name" value="PPDK_N"/>
    <property type="match status" value="2"/>
</dbReference>
<feature type="domain" description="Pyruvate phosphate dikinase AMP/ATP-binding" evidence="3">
    <location>
        <begin position="303"/>
        <end position="364"/>
    </location>
</feature>
<feature type="region of interest" description="Disordered" evidence="1">
    <location>
        <begin position="568"/>
        <end position="695"/>
    </location>
</feature>
<feature type="region of interest" description="Disordered" evidence="1">
    <location>
        <begin position="213"/>
        <end position="314"/>
    </location>
</feature>
<dbReference type="InterPro" id="IPR008279">
    <property type="entry name" value="PEP-util_enz_mobile_dom"/>
</dbReference>
<evidence type="ECO:0000313" key="4">
    <source>
        <dbReference type="EMBL" id="GAA4047004.1"/>
    </source>
</evidence>
<dbReference type="Gene3D" id="3.30.470.20">
    <property type="entry name" value="ATP-grasp fold, B domain"/>
    <property type="match status" value="1"/>
</dbReference>
<dbReference type="Pfam" id="PF00391">
    <property type="entry name" value="PEP-utilizers"/>
    <property type="match status" value="1"/>
</dbReference>
<dbReference type="InterPro" id="IPR036637">
    <property type="entry name" value="Phosphohistidine_dom_sf"/>
</dbReference>
<feature type="compositionally biased region" description="Pro residues" evidence="1">
    <location>
        <begin position="642"/>
        <end position="651"/>
    </location>
</feature>
<evidence type="ECO:0000259" key="3">
    <source>
        <dbReference type="Pfam" id="PF01326"/>
    </source>
</evidence>
<dbReference type="InterPro" id="IPR013815">
    <property type="entry name" value="ATP_grasp_subdomain_1"/>
</dbReference>
<dbReference type="RefSeq" id="WP_345010059.1">
    <property type="nucleotide sequence ID" value="NZ_BAAAZY010000006.1"/>
</dbReference>
<evidence type="ECO:0000313" key="5">
    <source>
        <dbReference type="Proteomes" id="UP001499984"/>
    </source>
</evidence>
<feature type="compositionally biased region" description="Low complexity" evidence="1">
    <location>
        <begin position="673"/>
        <end position="695"/>
    </location>
</feature>
<accession>A0ABP7ULP7</accession>
<dbReference type="InterPro" id="IPR051549">
    <property type="entry name" value="PEP_Utilizing_Enz"/>
</dbReference>
<sequence length="945" mass="98348">MTTIDECHGEGARDREVHRGDIAPGQAVEEYGPAIVPLDRPGAALPQLTGSKAANLARAARAGLPVLPGFVIPHRAGGDMVALRRAWEELSDGGAHPLVVRSSSPQEDTEESSLAGQFASVLDVRGWQAFRTAVQTVLDSAHRANGSTAQMAVLVQPMLTARVGGVMFGADPVEGRADRLLVSAVRGGPDSLVSGAHAGTDYWLSGHGRLLRTETSGDLGIPGNPEGPGDPRSPGNRGNRRSEAAEGRRRTEAPGDHRAAPSDEPWPASSTESSEGPRRRPSRDPQAVSSTNPHAVPSKAPSENPHPASAESSTLLTRAELFRLARLARQVRRVFGGPQDVEFGFDADGRLWLFQSRPITAMAARPGRGARLLGPGPVAETLPEQLAPLEEDLWVVPMARGLAAALDIGGTAPRRLLKSVPVVTTVAGRAAADLRLLGAVPPRHRWLALLNPAPGARRLVAAWRVGRLVSSLPGLATDLVADVDRRLAEIPSPSGLSGSALAAELRWTRRALVSLHAQEALAGALLDEPPKSRTAAGTALATLAEARAQGIPDDQLIATDPVILALTTPSLRGRGRPPGATAAASTTPATAPDPTRPTAIGRAVEEPGQQEPRPQATQAAAATTAPEPTRVRKANGTARPEATPPPTPHTPPTGNGSRTPAPRLPTLEPARLPTPGTATIPTGTATTPTGTTRTTTPTSAALAVYAAPFTGTTQAAPLTSRTSPTSRAEAAPLPHPLTKPAAHPHTPAPARTPLLTPRESLRLRIRWVQELQVRLVRDVARRLGIGVERVGLLRWAELAAVLAGEALPGDLHARVPQAESPPLPDAFRLADGQVVVAERTAGRGDGVRGVSAGRVVGTVWDGTGPRPTDAVLVVRTLDPALAPLLPDLTGLVAQTGSPLSHLAVLAREFGLPAVVGATDAVRRFPPGSRLTVDGTAGDVRQGDAP</sequence>
<keyword evidence="5" id="KW-1185">Reference proteome</keyword>
<dbReference type="Proteomes" id="UP001499984">
    <property type="component" value="Unassembled WGS sequence"/>
</dbReference>
<gene>
    <name evidence="4" type="ORF">GCM10022233_16140</name>
</gene>
<feature type="region of interest" description="Disordered" evidence="1">
    <location>
        <begin position="713"/>
        <end position="753"/>
    </location>
</feature>
<reference evidence="5" key="1">
    <citation type="journal article" date="2019" name="Int. J. Syst. Evol. Microbiol.">
        <title>The Global Catalogue of Microorganisms (GCM) 10K type strain sequencing project: providing services to taxonomists for standard genome sequencing and annotation.</title>
        <authorList>
            <consortium name="The Broad Institute Genomics Platform"/>
            <consortium name="The Broad Institute Genome Sequencing Center for Infectious Disease"/>
            <person name="Wu L."/>
            <person name="Ma J."/>
        </authorList>
    </citation>
    <scope>NUCLEOTIDE SEQUENCE [LARGE SCALE GENOMIC DNA]</scope>
    <source>
        <strain evidence="5">JCM 16925</strain>
    </source>
</reference>
<comment type="caution">
    <text evidence="4">The sequence shown here is derived from an EMBL/GenBank/DDBJ whole genome shotgun (WGS) entry which is preliminary data.</text>
</comment>
<dbReference type="SUPFAM" id="SSF56059">
    <property type="entry name" value="Glutathione synthetase ATP-binding domain-like"/>
    <property type="match status" value="1"/>
</dbReference>
<dbReference type="EMBL" id="BAAAZY010000006">
    <property type="protein sequence ID" value="GAA4047004.1"/>
    <property type="molecule type" value="Genomic_DNA"/>
</dbReference>
<dbReference type="PANTHER" id="PTHR43615">
    <property type="entry name" value="PHOSPHOENOLPYRUVATE SYNTHASE-RELATED"/>
    <property type="match status" value="1"/>
</dbReference>
<proteinExistence type="predicted"/>
<feature type="compositionally biased region" description="Low complexity" evidence="1">
    <location>
        <begin position="609"/>
        <end position="628"/>
    </location>
</feature>
<evidence type="ECO:0000259" key="2">
    <source>
        <dbReference type="Pfam" id="PF00391"/>
    </source>
</evidence>
<feature type="compositionally biased region" description="Low complexity" evidence="1">
    <location>
        <begin position="730"/>
        <end position="753"/>
    </location>
</feature>
<feature type="domain" description="PEP-utilising enzyme mobile" evidence="2">
    <location>
        <begin position="868"/>
        <end position="937"/>
    </location>
</feature>
<name>A0ABP7ULP7_9ACTN</name>
<feature type="compositionally biased region" description="Polar residues" evidence="1">
    <location>
        <begin position="713"/>
        <end position="726"/>
    </location>
</feature>
<organism evidence="4 5">
    <name type="scientific">Streptomyces shaanxiensis</name>
    <dbReference type="NCBI Taxonomy" id="653357"/>
    <lineage>
        <taxon>Bacteria</taxon>
        <taxon>Bacillati</taxon>
        <taxon>Actinomycetota</taxon>
        <taxon>Actinomycetes</taxon>
        <taxon>Kitasatosporales</taxon>
        <taxon>Streptomycetaceae</taxon>
        <taxon>Streptomyces</taxon>
    </lineage>
</organism>
<dbReference type="Gene3D" id="3.30.1490.20">
    <property type="entry name" value="ATP-grasp fold, A domain"/>
    <property type="match status" value="2"/>
</dbReference>